<dbReference type="PIRSF" id="PIRSF000709">
    <property type="entry name" value="6PFK_2-Ptase"/>
    <property type="match status" value="1"/>
</dbReference>
<dbReference type="Pfam" id="PF01591">
    <property type="entry name" value="6PF2K"/>
    <property type="match status" value="2"/>
</dbReference>
<feature type="compositionally biased region" description="Pro residues" evidence="3">
    <location>
        <begin position="499"/>
        <end position="510"/>
    </location>
</feature>
<organism evidence="5 6">
    <name type="scientific">Tuber aestivum</name>
    <name type="common">summer truffle</name>
    <dbReference type="NCBI Taxonomy" id="59557"/>
    <lineage>
        <taxon>Eukaryota</taxon>
        <taxon>Fungi</taxon>
        <taxon>Dikarya</taxon>
        <taxon>Ascomycota</taxon>
        <taxon>Pezizomycotina</taxon>
        <taxon>Pezizomycetes</taxon>
        <taxon>Pezizales</taxon>
        <taxon>Tuberaceae</taxon>
        <taxon>Tuber</taxon>
    </lineage>
</organism>
<dbReference type="PANTHER" id="PTHR10606">
    <property type="entry name" value="6-PHOSPHOFRUCTO-2-KINASE/FRUCTOSE-2,6-BISPHOSPHATASE"/>
    <property type="match status" value="1"/>
</dbReference>
<protein>
    <recommendedName>
        <fullName evidence="4">6-phosphofructo-2-kinase domain-containing protein</fullName>
    </recommendedName>
</protein>
<evidence type="ECO:0000313" key="6">
    <source>
        <dbReference type="Proteomes" id="UP001412239"/>
    </source>
</evidence>
<dbReference type="GO" id="GO:0003873">
    <property type="term" value="F:6-phosphofructo-2-kinase activity"/>
    <property type="evidence" value="ECO:0007669"/>
    <property type="project" value="InterPro"/>
</dbReference>
<dbReference type="Gene3D" id="3.40.50.1240">
    <property type="entry name" value="Phosphoglycerate mutase-like"/>
    <property type="match status" value="1"/>
</dbReference>
<feature type="domain" description="6-phosphofructo-2-kinase" evidence="4">
    <location>
        <begin position="263"/>
        <end position="436"/>
    </location>
</feature>
<gene>
    <name evidence="5" type="ORF">GSTUAT00000638001</name>
</gene>
<keyword evidence="6" id="KW-1185">Reference proteome</keyword>
<name>A0A292Q8I4_9PEZI</name>
<dbReference type="EMBL" id="LN890948">
    <property type="protein sequence ID" value="CUS15381.1"/>
    <property type="molecule type" value="Genomic_DNA"/>
</dbReference>
<keyword evidence="1" id="KW-0547">Nucleotide-binding</keyword>
<dbReference type="InterPro" id="IPR027417">
    <property type="entry name" value="P-loop_NTPase"/>
</dbReference>
<dbReference type="InterPro" id="IPR029033">
    <property type="entry name" value="His_PPase_superfam"/>
</dbReference>
<evidence type="ECO:0000256" key="2">
    <source>
        <dbReference type="ARBA" id="ARBA00022840"/>
    </source>
</evidence>
<keyword evidence="2" id="KW-0067">ATP-binding</keyword>
<dbReference type="PANTHER" id="PTHR10606:SF32">
    <property type="entry name" value="6-PHOSPHOFRUCTO-2-KINASE 1"/>
    <property type="match status" value="1"/>
</dbReference>
<dbReference type="Pfam" id="PF00300">
    <property type="entry name" value="His_Phos_1"/>
    <property type="match status" value="1"/>
</dbReference>
<evidence type="ECO:0000259" key="4">
    <source>
        <dbReference type="Pfam" id="PF01591"/>
    </source>
</evidence>
<dbReference type="SUPFAM" id="SSF52540">
    <property type="entry name" value="P-loop containing nucleoside triphosphate hydrolases"/>
    <property type="match status" value="1"/>
</dbReference>
<evidence type="ECO:0000313" key="5">
    <source>
        <dbReference type="EMBL" id="CUS15381.1"/>
    </source>
</evidence>
<sequence length="727" mass="80759">MAPSAQSSPKVTTPRSPKMIPPYYPRSPRNVSAFLSPVPLPASNTPQNLLPLDSGSNGGPQQPPLQSASPHPIKQSQHSSIAKSVMSAPGMARSYSAGKECTEWLSPPTQLYPGQALTDTPATTAPNSPRIRATTLDIPGLTKSRVSPDGRIARRDIGAKLVIVMVGLPARGKSYITQKVARYLNWLQHDTKIFNVGNRRRIAAGAQDNLANSEPLHPTVKPAGPATPATLLHGTGLFSPKALSSLAHSGPSAGGHRRTDSVTSVDIDGGVDQSASFFDPANKAAAELREKVAMETLDELLDYILNQGGSVGILDATNSTRERRKALVDRVREVAGKELGVLFLESECHDQQLLEANMRLKLSGPDYKGQDPVKALEDFKKRVEIYEKNYVPLGEHEERAGMQFIKMIDVGRKIVTHQTKGFLAAQTVYFLLNFNLAHRQIWITRHGESLDNVVGKIGGNALLSENGKKYAKTLAQFMDVERKKFREKQLHKHESSHMPPRPGDTTPPNPEYSNCCTQDEDGRPLEKNFCVWTSMLARSTETAQFFDEEEYDIKEMRMLNELNAGVAEGLTYVFLPPSLLIPGPSDSRPSYDEIKRLYPQEYDLRRLDKLHYRYPGAGGESYLDVINRLRAVIVEVERMTDHVLLIGHRVVARVLLAYFLGLEREDVAKLDVPLGTIYVLEPKPYGVEFRAYNYNSETEWFDFQPDFKLKNEEQKDIKVNVKVAAST</sequence>
<dbReference type="SMART" id="SM00855">
    <property type="entry name" value="PGAM"/>
    <property type="match status" value="1"/>
</dbReference>
<feature type="region of interest" description="Disordered" evidence="3">
    <location>
        <begin position="488"/>
        <end position="519"/>
    </location>
</feature>
<dbReference type="Proteomes" id="UP001412239">
    <property type="component" value="Unassembled WGS sequence"/>
</dbReference>
<accession>A0A292Q8I4</accession>
<evidence type="ECO:0000256" key="3">
    <source>
        <dbReference type="SAM" id="MobiDB-lite"/>
    </source>
</evidence>
<dbReference type="AlphaFoldDB" id="A0A292Q8I4"/>
<feature type="domain" description="6-phosphofructo-2-kinase" evidence="4">
    <location>
        <begin position="155"/>
        <end position="210"/>
    </location>
</feature>
<dbReference type="InterPro" id="IPR013079">
    <property type="entry name" value="6Phosfructo_kin"/>
</dbReference>
<evidence type="ECO:0000256" key="1">
    <source>
        <dbReference type="ARBA" id="ARBA00022741"/>
    </source>
</evidence>
<feature type="region of interest" description="Disordered" evidence="3">
    <location>
        <begin position="1"/>
        <end position="87"/>
    </location>
</feature>
<dbReference type="InterPro" id="IPR013078">
    <property type="entry name" value="His_Pase_superF_clade-1"/>
</dbReference>
<dbReference type="SUPFAM" id="SSF53254">
    <property type="entry name" value="Phosphoglycerate mutase-like"/>
    <property type="match status" value="1"/>
</dbReference>
<dbReference type="CDD" id="cd07067">
    <property type="entry name" value="HP_PGM_like"/>
    <property type="match status" value="1"/>
</dbReference>
<feature type="compositionally biased region" description="Polar residues" evidence="3">
    <location>
        <begin position="1"/>
        <end position="15"/>
    </location>
</feature>
<dbReference type="GO" id="GO:0005524">
    <property type="term" value="F:ATP binding"/>
    <property type="evidence" value="ECO:0007669"/>
    <property type="project" value="UniProtKB-KW"/>
</dbReference>
<dbReference type="PRINTS" id="PR00991">
    <property type="entry name" value="6PFRUCTKNASE"/>
</dbReference>
<dbReference type="InterPro" id="IPR003094">
    <property type="entry name" value="6Pfruct_kin"/>
</dbReference>
<proteinExistence type="predicted"/>
<dbReference type="GO" id="GO:0006000">
    <property type="term" value="P:fructose metabolic process"/>
    <property type="evidence" value="ECO:0007669"/>
    <property type="project" value="InterPro"/>
</dbReference>
<dbReference type="GO" id="GO:0006003">
    <property type="term" value="P:fructose 2,6-bisphosphate metabolic process"/>
    <property type="evidence" value="ECO:0007669"/>
    <property type="project" value="InterPro"/>
</dbReference>
<dbReference type="Gene3D" id="3.40.50.300">
    <property type="entry name" value="P-loop containing nucleotide triphosphate hydrolases"/>
    <property type="match status" value="1"/>
</dbReference>
<feature type="compositionally biased region" description="Polar residues" evidence="3">
    <location>
        <begin position="64"/>
        <end position="82"/>
    </location>
</feature>
<reference evidence="5" key="1">
    <citation type="submission" date="2015-10" db="EMBL/GenBank/DDBJ databases">
        <authorList>
            <person name="Regsiter A."/>
            <person name="william w."/>
        </authorList>
    </citation>
    <scope>NUCLEOTIDE SEQUENCE</scope>
    <source>
        <strain evidence="5">Montdore</strain>
    </source>
</reference>
<dbReference type="GO" id="GO:0005829">
    <property type="term" value="C:cytosol"/>
    <property type="evidence" value="ECO:0007669"/>
    <property type="project" value="TreeGrafter"/>
</dbReference>